<proteinExistence type="predicted"/>
<organism evidence="1 2">
    <name type="scientific">Silvanigrella paludirubra</name>
    <dbReference type="NCBI Taxonomy" id="2499159"/>
    <lineage>
        <taxon>Bacteria</taxon>
        <taxon>Pseudomonadati</taxon>
        <taxon>Bdellovibrionota</taxon>
        <taxon>Oligoflexia</taxon>
        <taxon>Silvanigrellales</taxon>
        <taxon>Silvanigrellaceae</taxon>
        <taxon>Silvanigrella</taxon>
    </lineage>
</organism>
<evidence type="ECO:0000313" key="2">
    <source>
        <dbReference type="Proteomes" id="UP000437748"/>
    </source>
</evidence>
<dbReference type="AlphaFoldDB" id="A0A6N6W0Y1"/>
<dbReference type="OrthoDB" id="9952506at2"/>
<keyword evidence="2" id="KW-1185">Reference proteome</keyword>
<dbReference type="RefSeq" id="WP_161998066.1">
    <property type="nucleotide sequence ID" value="NZ_WFLM01000001.1"/>
</dbReference>
<sequence length="282" mass="33719">MSKLVSFEKSNFNSKIVVNGGCYGYVLFFIKQYESNNISLSQFYKYFEDELKSKETIHEVYFWMHIQNYICDIRANRVFDSKKFIDNRNLFSLNQEEKNKENEICSYNVLRNYLEYNELNWKYNGTVFHMNNAQKSFDLMIEIFDKVNNKTKNVSLCFMVSILFNDFSFISKKNNESGHKLSIIFEIKNSTTTIIFFDPNEGLYEFSAMNKNELIRKFNCFYLSIMKFIYSINSVSFEVLTLGFRSRELGKRKVKRPNMYKSIDERLNELNRKSMELFGKIK</sequence>
<dbReference type="EMBL" id="WFLM01000001">
    <property type="protein sequence ID" value="KAB8041058.1"/>
    <property type="molecule type" value="Genomic_DNA"/>
</dbReference>
<accession>A0A6N6W0Y1</accession>
<dbReference type="Proteomes" id="UP000437748">
    <property type="component" value="Unassembled WGS sequence"/>
</dbReference>
<gene>
    <name evidence="1" type="ORF">GCL60_03730</name>
</gene>
<comment type="caution">
    <text evidence="1">The sequence shown here is derived from an EMBL/GenBank/DDBJ whole genome shotgun (WGS) entry which is preliminary data.</text>
</comment>
<protein>
    <submittedName>
        <fullName evidence="1">Uncharacterized protein</fullName>
    </submittedName>
</protein>
<name>A0A6N6W0Y1_9BACT</name>
<evidence type="ECO:0000313" key="1">
    <source>
        <dbReference type="EMBL" id="KAB8041058.1"/>
    </source>
</evidence>
<reference evidence="1 2" key="1">
    <citation type="submission" date="2019-10" db="EMBL/GenBank/DDBJ databases">
        <title>New species of Slilvanegrellaceae.</title>
        <authorList>
            <person name="Pitt A."/>
            <person name="Hahn M.W."/>
        </authorList>
    </citation>
    <scope>NUCLEOTIDE SEQUENCE [LARGE SCALE GENOMIC DNA]</scope>
    <source>
        <strain evidence="1 2">SP-Ram-0.45-NSY-1</strain>
    </source>
</reference>